<dbReference type="NCBIfam" id="TIGR02432">
    <property type="entry name" value="lysidine_TilS_N"/>
    <property type="match status" value="1"/>
</dbReference>
<evidence type="ECO:0000259" key="9">
    <source>
        <dbReference type="SMART" id="SM00977"/>
    </source>
</evidence>
<comment type="similarity">
    <text evidence="8">Belongs to the tRNA(Ile)-lysidine synthase family.</text>
</comment>
<dbReference type="SUPFAM" id="SSF56037">
    <property type="entry name" value="PheT/TilS domain"/>
    <property type="match status" value="1"/>
</dbReference>
<keyword evidence="6 8" id="KW-0067">ATP-binding</keyword>
<comment type="caution">
    <text evidence="10">The sequence shown here is derived from an EMBL/GenBank/DDBJ whole genome shotgun (WGS) entry which is preliminary data.</text>
</comment>
<keyword evidence="2 8" id="KW-0963">Cytoplasm</keyword>
<keyword evidence="3 8" id="KW-0436">Ligase</keyword>
<organism evidence="10 11">
    <name type="scientific">Murimonas intestini</name>
    <dbReference type="NCBI Taxonomy" id="1337051"/>
    <lineage>
        <taxon>Bacteria</taxon>
        <taxon>Bacillati</taxon>
        <taxon>Bacillota</taxon>
        <taxon>Clostridia</taxon>
        <taxon>Lachnospirales</taxon>
        <taxon>Lachnospiraceae</taxon>
        <taxon>Murimonas</taxon>
    </lineage>
</organism>
<dbReference type="SMART" id="SM00977">
    <property type="entry name" value="TilS_C"/>
    <property type="match status" value="1"/>
</dbReference>
<evidence type="ECO:0000256" key="8">
    <source>
        <dbReference type="HAMAP-Rule" id="MF_01161"/>
    </source>
</evidence>
<evidence type="ECO:0000256" key="1">
    <source>
        <dbReference type="ARBA" id="ARBA00004496"/>
    </source>
</evidence>
<evidence type="ECO:0000256" key="4">
    <source>
        <dbReference type="ARBA" id="ARBA00022694"/>
    </source>
</evidence>
<dbReference type="AlphaFoldDB" id="A0AB73T372"/>
<feature type="domain" description="Lysidine-tRNA(Ile) synthetase C-terminal" evidence="9">
    <location>
        <begin position="402"/>
        <end position="474"/>
    </location>
</feature>
<dbReference type="Pfam" id="PF01171">
    <property type="entry name" value="ATP_bind_3"/>
    <property type="match status" value="1"/>
</dbReference>
<dbReference type="RefSeq" id="WP_257497691.1">
    <property type="nucleotide sequence ID" value="NZ_JANKBI010000007.1"/>
</dbReference>
<keyword evidence="5 8" id="KW-0547">Nucleotide-binding</keyword>
<dbReference type="GO" id="GO:0006400">
    <property type="term" value="P:tRNA modification"/>
    <property type="evidence" value="ECO:0007669"/>
    <property type="project" value="UniProtKB-UniRule"/>
</dbReference>
<keyword evidence="11" id="KW-1185">Reference proteome</keyword>
<dbReference type="EMBL" id="QGGY01000007">
    <property type="protein sequence ID" value="PWJ75020.1"/>
    <property type="molecule type" value="Genomic_DNA"/>
</dbReference>
<dbReference type="InterPro" id="IPR012094">
    <property type="entry name" value="tRNA_Ile_lys_synt"/>
</dbReference>
<feature type="binding site" evidence="8">
    <location>
        <begin position="30"/>
        <end position="35"/>
    </location>
    <ligand>
        <name>ATP</name>
        <dbReference type="ChEBI" id="CHEBI:30616"/>
    </ligand>
</feature>
<dbReference type="SUPFAM" id="SSF52402">
    <property type="entry name" value="Adenine nucleotide alpha hydrolases-like"/>
    <property type="match status" value="1"/>
</dbReference>
<comment type="function">
    <text evidence="8">Ligates lysine onto the cytidine present at position 34 of the AUA codon-specific tRNA(Ile) that contains the anticodon CAU, in an ATP-dependent manner. Cytidine is converted to lysidine, thus changing the amino acid specificity of the tRNA from methionine to isoleucine.</text>
</comment>
<evidence type="ECO:0000256" key="7">
    <source>
        <dbReference type="ARBA" id="ARBA00048539"/>
    </source>
</evidence>
<evidence type="ECO:0000313" key="10">
    <source>
        <dbReference type="EMBL" id="PWJ75020.1"/>
    </source>
</evidence>
<evidence type="ECO:0000256" key="5">
    <source>
        <dbReference type="ARBA" id="ARBA00022741"/>
    </source>
</evidence>
<dbReference type="Pfam" id="PF11734">
    <property type="entry name" value="TilS_C"/>
    <property type="match status" value="1"/>
</dbReference>
<gene>
    <name evidence="8" type="primary">tilS</name>
    <name evidence="10" type="ORF">C7383_10726</name>
</gene>
<evidence type="ECO:0000313" key="11">
    <source>
        <dbReference type="Proteomes" id="UP000245412"/>
    </source>
</evidence>
<dbReference type="NCBIfam" id="TIGR02433">
    <property type="entry name" value="lysidine_TilS_C"/>
    <property type="match status" value="1"/>
</dbReference>
<name>A0AB73T372_9FIRM</name>
<dbReference type="InterPro" id="IPR011063">
    <property type="entry name" value="TilS/TtcA_N"/>
</dbReference>
<dbReference type="PANTHER" id="PTHR43033">
    <property type="entry name" value="TRNA(ILE)-LYSIDINE SYNTHASE-RELATED"/>
    <property type="match status" value="1"/>
</dbReference>
<keyword evidence="4 8" id="KW-0819">tRNA processing</keyword>
<dbReference type="Proteomes" id="UP000245412">
    <property type="component" value="Unassembled WGS sequence"/>
</dbReference>
<dbReference type="GO" id="GO:0005524">
    <property type="term" value="F:ATP binding"/>
    <property type="evidence" value="ECO:0007669"/>
    <property type="project" value="UniProtKB-UniRule"/>
</dbReference>
<dbReference type="InterPro" id="IPR014729">
    <property type="entry name" value="Rossmann-like_a/b/a_fold"/>
</dbReference>
<comment type="subcellular location">
    <subcellularLocation>
        <location evidence="1 8">Cytoplasm</location>
    </subcellularLocation>
</comment>
<dbReference type="CDD" id="cd01992">
    <property type="entry name" value="TilS_N"/>
    <property type="match status" value="1"/>
</dbReference>
<dbReference type="PANTHER" id="PTHR43033:SF1">
    <property type="entry name" value="TRNA(ILE)-LYSIDINE SYNTHASE-RELATED"/>
    <property type="match status" value="1"/>
</dbReference>
<dbReference type="HAMAP" id="MF_01161">
    <property type="entry name" value="tRNA_Ile_lys_synt"/>
    <property type="match status" value="1"/>
</dbReference>
<comment type="domain">
    <text evidence="8">The N-terminal region contains the highly conserved SGGXDS motif, predicted to be a P-loop motif involved in ATP binding.</text>
</comment>
<dbReference type="Gene3D" id="3.40.50.620">
    <property type="entry name" value="HUPs"/>
    <property type="match status" value="1"/>
</dbReference>
<evidence type="ECO:0000256" key="2">
    <source>
        <dbReference type="ARBA" id="ARBA00022490"/>
    </source>
</evidence>
<comment type="catalytic activity">
    <reaction evidence="7 8">
        <text>cytidine(34) in tRNA(Ile2) + L-lysine + ATP = lysidine(34) in tRNA(Ile2) + AMP + diphosphate + H(+)</text>
        <dbReference type="Rhea" id="RHEA:43744"/>
        <dbReference type="Rhea" id="RHEA-COMP:10625"/>
        <dbReference type="Rhea" id="RHEA-COMP:10670"/>
        <dbReference type="ChEBI" id="CHEBI:15378"/>
        <dbReference type="ChEBI" id="CHEBI:30616"/>
        <dbReference type="ChEBI" id="CHEBI:32551"/>
        <dbReference type="ChEBI" id="CHEBI:33019"/>
        <dbReference type="ChEBI" id="CHEBI:82748"/>
        <dbReference type="ChEBI" id="CHEBI:83665"/>
        <dbReference type="ChEBI" id="CHEBI:456215"/>
        <dbReference type="EC" id="6.3.4.19"/>
    </reaction>
</comment>
<dbReference type="GO" id="GO:0005737">
    <property type="term" value="C:cytoplasm"/>
    <property type="evidence" value="ECO:0007669"/>
    <property type="project" value="UniProtKB-SubCell"/>
</dbReference>
<evidence type="ECO:0000256" key="3">
    <source>
        <dbReference type="ARBA" id="ARBA00022598"/>
    </source>
</evidence>
<dbReference type="EC" id="6.3.4.19" evidence="8"/>
<dbReference type="InterPro" id="IPR012796">
    <property type="entry name" value="Lysidine-tRNA-synth_C"/>
</dbReference>
<proteinExistence type="inferred from homology"/>
<evidence type="ECO:0000256" key="6">
    <source>
        <dbReference type="ARBA" id="ARBA00022840"/>
    </source>
</evidence>
<protein>
    <recommendedName>
        <fullName evidence="8">tRNA(Ile)-lysidine synthase</fullName>
        <ecNumber evidence="8">6.3.4.19</ecNumber>
    </recommendedName>
    <alternativeName>
        <fullName evidence="8">tRNA(Ile)-2-lysyl-cytidine synthase</fullName>
    </alternativeName>
    <alternativeName>
        <fullName evidence="8">tRNA(Ile)-lysidine synthetase</fullName>
    </alternativeName>
</protein>
<dbReference type="GO" id="GO:0032267">
    <property type="term" value="F:tRNA(Ile)-lysidine synthase activity"/>
    <property type="evidence" value="ECO:0007669"/>
    <property type="project" value="UniProtKB-EC"/>
</dbReference>
<dbReference type="InterPro" id="IPR012795">
    <property type="entry name" value="tRNA_Ile_lys_synt_N"/>
</dbReference>
<reference evidence="10 11" key="1">
    <citation type="submission" date="2018-05" db="EMBL/GenBank/DDBJ databases">
        <authorList>
            <person name="Goeker M."/>
            <person name="Huntemann M."/>
            <person name="Clum A."/>
            <person name="Pillay M."/>
            <person name="Palaniappan K."/>
            <person name="Varghese N."/>
            <person name="Mikhailova N."/>
            <person name="Stamatis D."/>
            <person name="Reddy T."/>
            <person name="Daum C."/>
            <person name="Shapiro N."/>
            <person name="Ivanova N."/>
            <person name="Kyrpides N."/>
            <person name="Woyke T."/>
        </authorList>
    </citation>
    <scope>NUCLEOTIDE SEQUENCE [LARGE SCALE GENOMIC DNA]</scope>
    <source>
        <strain evidence="10 11">DSM 26524</strain>
    </source>
</reference>
<accession>A0AB73T372</accession>
<sequence length="480" mass="53952">MENSFEKKVVHLIDEYRMIEEQDCVIVGVSGGADSVCLLFVLYRLSRVRKFGLMAAHVEHGIRGKESLEDAAFVEELCRKLDVPLRIRHADVRGMARQEKISTEEAGRRIRYGFFREIAGECASGIHGRVHIAVAHNADDQAETILWNMVRGSGIKGLCGMRPVRDGIIRPLLECTRAEIEAYLRGQGAVWRTDATNLETDYTRNRLRLKVLPVLEKECNHQAARHIVMAGGKLAKAQDYLERQADKALKACMASERAGKVSLDAALFCSEEEILQEYMLRAAIERTGAGLKNVTSGHIDDIRKLAASCGRKSLSLPGNLTAQLQGGRLSLINAELSPDMAADGEDSLIFVNIEKKYDILIPSCIKIGNIAVKFSLEPWKKQLIPENKYTKWFDYDTIRNKLQVRNRLPGDCLSVTKDGGHKKLKDYFIDEKVPHEKRGQVLLLAEGSQILWAVGYRISEAYKISERTKTVLKVQVMEEF</sequence>
<dbReference type="SUPFAM" id="SSF82829">
    <property type="entry name" value="MesJ substrate recognition domain-like"/>
    <property type="match status" value="1"/>
</dbReference>